<organism evidence="1 2">
    <name type="scientific">Aeromonas sobria</name>
    <dbReference type="NCBI Taxonomy" id="646"/>
    <lineage>
        <taxon>Bacteria</taxon>
        <taxon>Pseudomonadati</taxon>
        <taxon>Pseudomonadota</taxon>
        <taxon>Gammaproteobacteria</taxon>
        <taxon>Aeromonadales</taxon>
        <taxon>Aeromonadaceae</taxon>
        <taxon>Aeromonas</taxon>
    </lineage>
</organism>
<comment type="caution">
    <text evidence="1">The sequence shown here is derived from an EMBL/GenBank/DDBJ whole genome shotgun (WGS) entry which is preliminary data.</text>
</comment>
<accession>A0A2N3IPN9</accession>
<protein>
    <submittedName>
        <fullName evidence="1">Uncharacterized protein</fullName>
    </submittedName>
</protein>
<reference evidence="1 2" key="1">
    <citation type="journal article" date="2017" name="Front. Microbiol.">
        <title>Strong Genomic and Phenotypic Heterogeneity in the Aeromonas sobria Species Complex.</title>
        <authorList>
            <person name="Gauthier J."/>
            <person name="Vincent A.T."/>
            <person name="Charette S.J."/>
            <person name="Derome N."/>
        </authorList>
    </citation>
    <scope>NUCLEOTIDE SEQUENCE [LARGE SCALE GENOMIC DNA]</scope>
    <source>
        <strain evidence="1 2">TM18</strain>
    </source>
</reference>
<sequence length="398" mass="46033">MSLRLFHQSGHCANWNRDSFEKDKIGDGIIFSPVHETCKNVSDYSKKLKSASLFDPQFYLPSSQKQKLQSYSFFPNSIMGEKGFSTIDFMAVSYEAAKRCIEFQLENDFLELIIPARFYEYFDDKYIDGQSQQFVHPFLEQIKKQDPLGSKKVLLTVPMTSSMVNSNEYRSKVLNWITSYPEIDGVYMFCQHDRGTKQINDLTFLTQYMDVIKASYDADLEVLVGYSNTESLLYTLAGEISLTIGAFENTRMFSLDKFIVTDGDRRGPKARIYLPKLLNWINFDEAKILKDRYPHIWSKIYTASDESDEAFELTKDPAFNSAILYKHYFKAFSDQIDELSSLSIQGRYKKLNEWIDEAIDLHDEISKHALRLDKHGNGDHLNTWSNAIRIFAQSNGLV</sequence>
<proteinExistence type="predicted"/>
<evidence type="ECO:0000313" key="1">
    <source>
        <dbReference type="EMBL" id="PKQ73266.1"/>
    </source>
</evidence>
<name>A0A2N3IPN9_AERSO</name>
<dbReference type="Proteomes" id="UP000233467">
    <property type="component" value="Unassembled WGS sequence"/>
</dbReference>
<keyword evidence="2" id="KW-1185">Reference proteome</keyword>
<dbReference type="AlphaFoldDB" id="A0A2N3IPN9"/>
<dbReference type="RefSeq" id="WP_101326020.1">
    <property type="nucleotide sequence ID" value="NZ_NQMM01000053.1"/>
</dbReference>
<dbReference type="EMBL" id="NQMM01000053">
    <property type="protein sequence ID" value="PKQ73266.1"/>
    <property type="molecule type" value="Genomic_DNA"/>
</dbReference>
<evidence type="ECO:0000313" key="2">
    <source>
        <dbReference type="Proteomes" id="UP000233467"/>
    </source>
</evidence>
<gene>
    <name evidence="1" type="ORF">CJP16_19175</name>
</gene>